<organism evidence="2 3">
    <name type="scientific">Glutamicibacter uratoxydans</name>
    <name type="common">Arthrobacter uratoxydans</name>
    <dbReference type="NCBI Taxonomy" id="43667"/>
    <lineage>
        <taxon>Bacteria</taxon>
        <taxon>Bacillati</taxon>
        <taxon>Actinomycetota</taxon>
        <taxon>Actinomycetes</taxon>
        <taxon>Micrococcales</taxon>
        <taxon>Micrococcaceae</taxon>
        <taxon>Glutamicibacter</taxon>
    </lineage>
</organism>
<dbReference type="EMBL" id="BJNY01000027">
    <property type="protein sequence ID" value="GED07778.1"/>
    <property type="molecule type" value="Genomic_DNA"/>
</dbReference>
<dbReference type="Pfam" id="PF13454">
    <property type="entry name" value="NAD_binding_9"/>
    <property type="match status" value="1"/>
</dbReference>
<name>A0A4Y4DWL8_GLUUR</name>
<dbReference type="SUPFAM" id="SSF51905">
    <property type="entry name" value="FAD/NAD(P)-binding domain"/>
    <property type="match status" value="1"/>
</dbReference>
<dbReference type="PANTHER" id="PTHR40254:SF1">
    <property type="entry name" value="BLR0577 PROTEIN"/>
    <property type="match status" value="1"/>
</dbReference>
<gene>
    <name evidence="2" type="ORF">AUR04nite_33100</name>
</gene>
<evidence type="ECO:0000313" key="2">
    <source>
        <dbReference type="EMBL" id="GED07778.1"/>
    </source>
</evidence>
<dbReference type="AlphaFoldDB" id="A0A4Y4DWL8"/>
<dbReference type="InterPro" id="IPR052189">
    <property type="entry name" value="L-asp_N-monooxygenase_NS-form"/>
</dbReference>
<protein>
    <recommendedName>
        <fullName evidence="1">FAD-dependent urate hydroxylase HpyO/Asp monooxygenase CreE-like FAD/NAD(P)-binding domain-containing protein</fullName>
    </recommendedName>
</protein>
<dbReference type="PANTHER" id="PTHR40254">
    <property type="entry name" value="BLR0577 PROTEIN"/>
    <property type="match status" value="1"/>
</dbReference>
<feature type="domain" description="FAD-dependent urate hydroxylase HpyO/Asp monooxygenase CreE-like FAD/NAD(P)-binding" evidence="1">
    <location>
        <begin position="12"/>
        <end position="193"/>
    </location>
</feature>
<evidence type="ECO:0000313" key="3">
    <source>
        <dbReference type="Proteomes" id="UP000316612"/>
    </source>
</evidence>
<sequence>MTENPRTEFNLAIVGAGPRGTSVVERLAALAQKLGESAVHVRVTVFDPYRPGSGHVWSPQQSPNFLMNTPASFPTVAPERTAQEIGLSFRQFAAARGDGKQMSEAHAAQLRAVTDGTYPSRALYGEYLEHVYDRSVQALNSHPNFEVQHIPAEVVAVRPLTSGYQLEYRKAEQKRGSETALVVDSVVLALGHQSAELNPWQKQLQRSAQNAGATYMPPSVPADLDYSQFAAGEPALMRGLGLNFFDGMAELTIGRGGFFRETAGEPGHRFEYVASGREPELIVASRRGTPYWGKPVVDQFIPAEITLHYFDADELTGRLAEARAGNPDAALIFSRHIWPSLHRDILLAYYRQCAVVCSEHWDISLEDFLAGLEEILDAEHHEGNQVWLGKLREYIAQFPQLAWLDVPALARPFDQHGFGSSEEYQEAVRAYLEDNAVHSAAGLDDPLSRAIMTMNLGRMVIKDLVANGVLDEQSRIEEVQAHFEPLVEGLSSGPPLERIEQLLALSRAGLVTFVGPEPEFSFDEVNGQFTAASPWVDSEVHTASILCEAMMPANRVKQNNTELMVQLLADHVARVHSWNNAEGDTLPGSGFDVVGEPYRLVNAEGLAHRGIFVLGLQLSSFQWGTAIAAQAGDITNPAARTLKDAQLVVNEIARMVGLPYNDLQLGMSSAG</sequence>
<accession>A0A4Y4DWL8</accession>
<evidence type="ECO:0000259" key="1">
    <source>
        <dbReference type="Pfam" id="PF13454"/>
    </source>
</evidence>
<dbReference type="Proteomes" id="UP000316612">
    <property type="component" value="Unassembled WGS sequence"/>
</dbReference>
<dbReference type="InterPro" id="IPR036188">
    <property type="entry name" value="FAD/NAD-bd_sf"/>
</dbReference>
<keyword evidence="3" id="KW-1185">Reference proteome</keyword>
<proteinExistence type="predicted"/>
<reference evidence="2 3" key="1">
    <citation type="submission" date="2019-06" db="EMBL/GenBank/DDBJ databases">
        <title>Whole genome shotgun sequence of Glutamicibacter uratoxydans NBRC 15515.</title>
        <authorList>
            <person name="Hosoyama A."/>
            <person name="Uohara A."/>
            <person name="Ohji S."/>
            <person name="Ichikawa N."/>
        </authorList>
    </citation>
    <scope>NUCLEOTIDE SEQUENCE [LARGE SCALE GENOMIC DNA]</scope>
    <source>
        <strain evidence="2 3">NBRC 15515</strain>
    </source>
</reference>
<comment type="caution">
    <text evidence="2">The sequence shown here is derived from an EMBL/GenBank/DDBJ whole genome shotgun (WGS) entry which is preliminary data.</text>
</comment>
<dbReference type="InterPro" id="IPR038732">
    <property type="entry name" value="HpyO/CreE_NAD-binding"/>
</dbReference>